<dbReference type="EMBL" id="JALHLF010000013">
    <property type="protein sequence ID" value="MCJ2182224.1"/>
    <property type="molecule type" value="Genomic_DNA"/>
</dbReference>
<dbReference type="Pfam" id="PF13279">
    <property type="entry name" value="4HBT_2"/>
    <property type="match status" value="1"/>
</dbReference>
<protein>
    <submittedName>
        <fullName evidence="3">Acyl-CoA thioesterase</fullName>
    </submittedName>
</protein>
<accession>A0ABT0BAY8</accession>
<evidence type="ECO:0000313" key="4">
    <source>
        <dbReference type="Proteomes" id="UP001162881"/>
    </source>
</evidence>
<dbReference type="RefSeq" id="WP_244017927.1">
    <property type="nucleotide sequence ID" value="NZ_JALHLF010000013.1"/>
</dbReference>
<dbReference type="CDD" id="cd00586">
    <property type="entry name" value="4HBT"/>
    <property type="match status" value="1"/>
</dbReference>
<dbReference type="InterPro" id="IPR029069">
    <property type="entry name" value="HotDog_dom_sf"/>
</dbReference>
<dbReference type="SUPFAM" id="SSF54637">
    <property type="entry name" value="Thioesterase/thiol ester dehydrase-isomerase"/>
    <property type="match status" value="1"/>
</dbReference>
<organism evidence="3 4">
    <name type="scientific">Novosphingobium organovorum</name>
    <dbReference type="NCBI Taxonomy" id="2930092"/>
    <lineage>
        <taxon>Bacteria</taxon>
        <taxon>Pseudomonadati</taxon>
        <taxon>Pseudomonadota</taxon>
        <taxon>Alphaproteobacteria</taxon>
        <taxon>Sphingomonadales</taxon>
        <taxon>Sphingomonadaceae</taxon>
        <taxon>Novosphingobium</taxon>
    </lineage>
</organism>
<evidence type="ECO:0000256" key="1">
    <source>
        <dbReference type="ARBA" id="ARBA00005953"/>
    </source>
</evidence>
<dbReference type="Proteomes" id="UP001162881">
    <property type="component" value="Unassembled WGS sequence"/>
</dbReference>
<evidence type="ECO:0000256" key="2">
    <source>
        <dbReference type="ARBA" id="ARBA00022801"/>
    </source>
</evidence>
<evidence type="ECO:0000313" key="3">
    <source>
        <dbReference type="EMBL" id="MCJ2182224.1"/>
    </source>
</evidence>
<gene>
    <name evidence="3" type="ORF">MTR62_05855</name>
</gene>
<sequence length="143" mass="16015">MAKPDPDLLDPTRYPHSIPIAPRFADLDPNRHINNVAMAAYLEDARVRFYDAIGIRHLLRDTNVMIVSLAIEYLGEAQYPAALEVHSAIERLGRTSLTLVHLLRQEGRLVAFARCVMVAVDAERQLVPVPEGLDEARLRPLVA</sequence>
<keyword evidence="2" id="KW-0378">Hydrolase</keyword>
<reference evidence="3" key="1">
    <citation type="submission" date="2022-03" db="EMBL/GenBank/DDBJ databases">
        <title>Identification of a novel bacterium isolated from mangrove sediments.</title>
        <authorList>
            <person name="Pan X."/>
        </authorList>
    </citation>
    <scope>NUCLEOTIDE SEQUENCE</scope>
    <source>
        <strain evidence="3">B1949</strain>
    </source>
</reference>
<name>A0ABT0BAY8_9SPHN</name>
<dbReference type="Gene3D" id="3.10.129.10">
    <property type="entry name" value="Hotdog Thioesterase"/>
    <property type="match status" value="1"/>
</dbReference>
<comment type="caution">
    <text evidence="3">The sequence shown here is derived from an EMBL/GenBank/DDBJ whole genome shotgun (WGS) entry which is preliminary data.</text>
</comment>
<dbReference type="PANTHER" id="PTHR31793">
    <property type="entry name" value="4-HYDROXYBENZOYL-COA THIOESTERASE FAMILY MEMBER"/>
    <property type="match status" value="1"/>
</dbReference>
<proteinExistence type="inferred from homology"/>
<dbReference type="PANTHER" id="PTHR31793:SF27">
    <property type="entry name" value="NOVEL THIOESTERASE SUPERFAMILY DOMAIN AND SAPOSIN A-TYPE DOMAIN CONTAINING PROTEIN (0610012H03RIK)"/>
    <property type="match status" value="1"/>
</dbReference>
<keyword evidence="4" id="KW-1185">Reference proteome</keyword>
<dbReference type="InterPro" id="IPR050563">
    <property type="entry name" value="4-hydroxybenzoyl-CoA_TE"/>
</dbReference>
<comment type="similarity">
    <text evidence="1">Belongs to the 4-hydroxybenzoyl-CoA thioesterase family.</text>
</comment>